<accession>A0A409X8H7</accession>
<keyword evidence="2" id="KW-1185">Reference proteome</keyword>
<dbReference type="Proteomes" id="UP000283269">
    <property type="component" value="Unassembled WGS sequence"/>
</dbReference>
<organism evidence="1 2">
    <name type="scientific">Psilocybe cyanescens</name>
    <dbReference type="NCBI Taxonomy" id="93625"/>
    <lineage>
        <taxon>Eukaryota</taxon>
        <taxon>Fungi</taxon>
        <taxon>Dikarya</taxon>
        <taxon>Basidiomycota</taxon>
        <taxon>Agaricomycotina</taxon>
        <taxon>Agaricomycetes</taxon>
        <taxon>Agaricomycetidae</taxon>
        <taxon>Agaricales</taxon>
        <taxon>Agaricineae</taxon>
        <taxon>Strophariaceae</taxon>
        <taxon>Psilocybe</taxon>
    </lineage>
</organism>
<dbReference type="CDD" id="cd00303">
    <property type="entry name" value="retropepsin_like"/>
    <property type="match status" value="1"/>
</dbReference>
<dbReference type="OrthoDB" id="128646at2759"/>
<evidence type="ECO:0000313" key="2">
    <source>
        <dbReference type="Proteomes" id="UP000283269"/>
    </source>
</evidence>
<comment type="caution">
    <text evidence="1">The sequence shown here is derived from an EMBL/GenBank/DDBJ whole genome shotgun (WGS) entry which is preliminary data.</text>
</comment>
<evidence type="ECO:0000313" key="1">
    <source>
        <dbReference type="EMBL" id="PPQ87093.1"/>
    </source>
</evidence>
<dbReference type="EMBL" id="NHYD01002379">
    <property type="protein sequence ID" value="PPQ87093.1"/>
    <property type="molecule type" value="Genomic_DNA"/>
</dbReference>
<protein>
    <submittedName>
        <fullName evidence="1">Uncharacterized protein</fullName>
    </submittedName>
</protein>
<gene>
    <name evidence="1" type="ORF">CVT25_001039</name>
</gene>
<reference evidence="1 2" key="1">
    <citation type="journal article" date="2018" name="Evol. Lett.">
        <title>Horizontal gene cluster transfer increased hallucinogenic mushroom diversity.</title>
        <authorList>
            <person name="Reynolds H.T."/>
            <person name="Vijayakumar V."/>
            <person name="Gluck-Thaler E."/>
            <person name="Korotkin H.B."/>
            <person name="Matheny P.B."/>
            <person name="Slot J.C."/>
        </authorList>
    </citation>
    <scope>NUCLEOTIDE SEQUENCE [LARGE SCALE GENOMIC DNA]</scope>
    <source>
        <strain evidence="1 2">2631</strain>
    </source>
</reference>
<name>A0A409X8H7_PSICY</name>
<sequence length="89" mass="9936">MSVFPYLKIQSVLMATIKNKTMLLPVSFPTKKQNDSGAGGKFIDLNYAQKLGLETQPLEKVIQVYNVDETPNKKGTIFSFINLDLKIGN</sequence>
<proteinExistence type="predicted"/>
<dbReference type="InParanoid" id="A0A409X8H7"/>
<dbReference type="AlphaFoldDB" id="A0A409X8H7"/>